<keyword evidence="10 14" id="KW-0520">NAD</keyword>
<keyword evidence="3 14" id="KW-1003">Cell membrane</keyword>
<evidence type="ECO:0000256" key="3">
    <source>
        <dbReference type="ARBA" id="ARBA00022475"/>
    </source>
</evidence>
<evidence type="ECO:0000256" key="11">
    <source>
        <dbReference type="ARBA" id="ARBA00023136"/>
    </source>
</evidence>
<reference evidence="19 20" key="1">
    <citation type="submission" date="2018-09" db="EMBL/GenBank/DDBJ databases">
        <title>YIM 75507 draft genome.</title>
        <authorList>
            <person name="Tang S."/>
            <person name="Feng Y."/>
        </authorList>
    </citation>
    <scope>NUCLEOTIDE SEQUENCE [LARGE SCALE GENOMIC DNA]</scope>
    <source>
        <strain evidence="19 20">YIM 75507</strain>
    </source>
</reference>
<proteinExistence type="inferred from homology"/>
<comment type="caution">
    <text evidence="19">The sequence shown here is derived from an EMBL/GenBank/DDBJ whole genome shotgun (WGS) entry which is preliminary data.</text>
</comment>
<evidence type="ECO:0000256" key="4">
    <source>
        <dbReference type="ARBA" id="ARBA00022485"/>
    </source>
</evidence>
<evidence type="ECO:0000256" key="8">
    <source>
        <dbReference type="ARBA" id="ARBA00023004"/>
    </source>
</evidence>
<keyword evidence="6 14" id="KW-0479">Metal-binding</keyword>
<keyword evidence="17" id="KW-1133">Transmembrane helix</keyword>
<feature type="binding site" evidence="14">
    <location>
        <position position="147"/>
    </location>
    <ligand>
        <name>[4Fe-4S] cluster</name>
        <dbReference type="ChEBI" id="CHEBI:49883"/>
    </ligand>
</feature>
<dbReference type="NCBIfam" id="TIGR01957">
    <property type="entry name" value="nuoB_fam"/>
    <property type="match status" value="1"/>
</dbReference>
<evidence type="ECO:0000256" key="16">
    <source>
        <dbReference type="SAM" id="MobiDB-lite"/>
    </source>
</evidence>
<keyword evidence="5 14" id="KW-0874">Quinone</keyword>
<keyword evidence="9 14" id="KW-0411">Iron-sulfur</keyword>
<dbReference type="PANTHER" id="PTHR11995:SF33">
    <property type="entry name" value="NADH-QUINONE OXIDOREDUCTASE SUBUNIT B 2"/>
    <property type="match status" value="1"/>
</dbReference>
<evidence type="ECO:0000259" key="18">
    <source>
        <dbReference type="Pfam" id="PF01058"/>
    </source>
</evidence>
<gene>
    <name evidence="14" type="primary">nuoB</name>
    <name evidence="19" type="ORF">D5H75_09330</name>
</gene>
<evidence type="ECO:0000256" key="9">
    <source>
        <dbReference type="ARBA" id="ARBA00023014"/>
    </source>
</evidence>
<feature type="compositionally biased region" description="Low complexity" evidence="16">
    <location>
        <begin position="205"/>
        <end position="231"/>
    </location>
</feature>
<evidence type="ECO:0000313" key="20">
    <source>
        <dbReference type="Proteomes" id="UP000265768"/>
    </source>
</evidence>
<evidence type="ECO:0000256" key="13">
    <source>
        <dbReference type="ARBA" id="ARBA00062767"/>
    </source>
</evidence>
<dbReference type="Gene3D" id="3.40.50.12280">
    <property type="match status" value="1"/>
</dbReference>
<dbReference type="SUPFAM" id="SSF56770">
    <property type="entry name" value="HydA/Nqo6-like"/>
    <property type="match status" value="1"/>
</dbReference>
<dbReference type="NCBIfam" id="NF005012">
    <property type="entry name" value="PRK06411.1"/>
    <property type="match status" value="1"/>
</dbReference>
<evidence type="ECO:0000313" key="19">
    <source>
        <dbReference type="EMBL" id="RJL33056.1"/>
    </source>
</evidence>
<keyword evidence="4 14" id="KW-0004">4Fe-4S</keyword>
<dbReference type="GO" id="GO:0009060">
    <property type="term" value="P:aerobic respiration"/>
    <property type="evidence" value="ECO:0007669"/>
    <property type="project" value="TreeGrafter"/>
</dbReference>
<dbReference type="OrthoDB" id="9786737at2"/>
<organism evidence="19 20">
    <name type="scientific">Bailinhaonella thermotolerans</name>
    <dbReference type="NCBI Taxonomy" id="1070861"/>
    <lineage>
        <taxon>Bacteria</taxon>
        <taxon>Bacillati</taxon>
        <taxon>Actinomycetota</taxon>
        <taxon>Actinomycetes</taxon>
        <taxon>Streptosporangiales</taxon>
        <taxon>Streptosporangiaceae</taxon>
        <taxon>Bailinhaonella</taxon>
    </lineage>
</organism>
<keyword evidence="11 14" id="KW-0472">Membrane</keyword>
<protein>
    <recommendedName>
        <fullName evidence="14">NADH-quinone oxidoreductase subunit B</fullName>
        <ecNumber evidence="14">7.1.1.-</ecNumber>
    </recommendedName>
    <alternativeName>
        <fullName evidence="14">NADH dehydrogenase I subunit B</fullName>
    </alternativeName>
    <alternativeName>
        <fullName evidence="14">NDH-1 subunit B</fullName>
    </alternativeName>
</protein>
<feature type="domain" description="NADH:ubiquinone oxidoreductase-like 20kDa subunit" evidence="18">
    <location>
        <begin position="51"/>
        <end position="161"/>
    </location>
</feature>
<feature type="binding site" evidence="14">
    <location>
        <position position="117"/>
    </location>
    <ligand>
        <name>[4Fe-4S] cluster</name>
        <dbReference type="ChEBI" id="CHEBI:49883"/>
    </ligand>
</feature>
<keyword evidence="8 14" id="KW-0408">Iron</keyword>
<keyword evidence="7 14" id="KW-1278">Translocase</keyword>
<dbReference type="EMBL" id="QZEY01000003">
    <property type="protein sequence ID" value="RJL33056.1"/>
    <property type="molecule type" value="Genomic_DNA"/>
</dbReference>
<evidence type="ECO:0000256" key="17">
    <source>
        <dbReference type="SAM" id="Phobius"/>
    </source>
</evidence>
<dbReference type="GO" id="GO:0015990">
    <property type="term" value="P:electron transport coupled proton transport"/>
    <property type="evidence" value="ECO:0007669"/>
    <property type="project" value="TreeGrafter"/>
</dbReference>
<evidence type="ECO:0000256" key="1">
    <source>
        <dbReference type="ARBA" id="ARBA00009173"/>
    </source>
</evidence>
<evidence type="ECO:0000256" key="2">
    <source>
        <dbReference type="ARBA" id="ARBA00022448"/>
    </source>
</evidence>
<comment type="function">
    <text evidence="12 14">NDH-1 shuttles electrons from NADH, via FMN and iron-sulfur (Fe-S) centers, to quinones in the respiratory chain. The immediate electron acceptor for the enzyme in this species is believed to be a menaquinone. Couples the redox reaction to proton translocation (for every two electrons transferred, four hydrogen ions are translocated across the cytoplasmic membrane), and thus conserves the redox energy in a proton gradient.</text>
</comment>
<dbReference type="Proteomes" id="UP000265768">
    <property type="component" value="Unassembled WGS sequence"/>
</dbReference>
<dbReference type="GO" id="GO:0048038">
    <property type="term" value="F:quinone binding"/>
    <property type="evidence" value="ECO:0007669"/>
    <property type="project" value="UniProtKB-KW"/>
</dbReference>
<keyword evidence="20" id="KW-1185">Reference proteome</keyword>
<feature type="binding site" evidence="14">
    <location>
        <position position="52"/>
    </location>
    <ligand>
        <name>[4Fe-4S] cluster</name>
        <dbReference type="ChEBI" id="CHEBI:49883"/>
    </ligand>
</feature>
<comment type="cofactor">
    <cofactor evidence="14">
        <name>[4Fe-4S] cluster</name>
        <dbReference type="ChEBI" id="CHEBI:49883"/>
    </cofactor>
    <text evidence="14">Binds 1 [4Fe-4S] cluster.</text>
</comment>
<name>A0A3A4BPI4_9ACTN</name>
<feature type="transmembrane region" description="Helical" evidence="17">
    <location>
        <begin position="40"/>
        <end position="58"/>
    </location>
</feature>
<comment type="similarity">
    <text evidence="1 14 15">Belongs to the complex I 20 kDa subunit family.</text>
</comment>
<dbReference type="AlphaFoldDB" id="A0A3A4BPI4"/>
<evidence type="ECO:0000256" key="14">
    <source>
        <dbReference type="HAMAP-Rule" id="MF_01356"/>
    </source>
</evidence>
<evidence type="ECO:0000256" key="5">
    <source>
        <dbReference type="ARBA" id="ARBA00022719"/>
    </source>
</evidence>
<dbReference type="GO" id="GO:0050136">
    <property type="term" value="F:NADH dehydrogenase (quinone) (non-electrogenic) activity"/>
    <property type="evidence" value="ECO:0007669"/>
    <property type="project" value="UniProtKB-UniRule"/>
</dbReference>
<dbReference type="HAMAP" id="MF_01356">
    <property type="entry name" value="NDH1_NuoB"/>
    <property type="match status" value="1"/>
</dbReference>
<dbReference type="EC" id="7.1.1.-" evidence="14"/>
<evidence type="ECO:0000256" key="10">
    <source>
        <dbReference type="ARBA" id="ARBA00023027"/>
    </source>
</evidence>
<dbReference type="GO" id="GO:0005506">
    <property type="term" value="F:iron ion binding"/>
    <property type="evidence" value="ECO:0007669"/>
    <property type="project" value="UniProtKB-UniRule"/>
</dbReference>
<sequence length="251" mass="26138">MPVMAATDLPMPASGPPGVGALSRLAPKPMRFILNWGRRYSLWVFNFGLACCAIEFIATSMSRHDFIRFGVIPFAPGPRQADLMVVSGTVTDKMAPAIRRLYEQMPEPKYVISFGACSNCGGPYWDSYSVTKGVDQIVPVDVYVPGCPPRPEGLLHGIMRLQEKIAAEALRERYVWSRSRPPSADALRRPLLRAPSPGAPPEAAAPPYGTASGATPGAAPGSAPGAASEDGGVSGGAAGRGGSGDGDGGAA</sequence>
<evidence type="ECO:0000256" key="15">
    <source>
        <dbReference type="RuleBase" id="RU004464"/>
    </source>
</evidence>
<dbReference type="InterPro" id="IPR006137">
    <property type="entry name" value="NADH_UbQ_OxRdtase-like_20kDa"/>
</dbReference>
<comment type="catalytic activity">
    <reaction evidence="14">
        <text>a quinone + NADH + 5 H(+)(in) = a quinol + NAD(+) + 4 H(+)(out)</text>
        <dbReference type="Rhea" id="RHEA:57888"/>
        <dbReference type="ChEBI" id="CHEBI:15378"/>
        <dbReference type="ChEBI" id="CHEBI:24646"/>
        <dbReference type="ChEBI" id="CHEBI:57540"/>
        <dbReference type="ChEBI" id="CHEBI:57945"/>
        <dbReference type="ChEBI" id="CHEBI:132124"/>
    </reaction>
</comment>
<feature type="region of interest" description="Disordered" evidence="16">
    <location>
        <begin position="177"/>
        <end position="251"/>
    </location>
</feature>
<dbReference type="GO" id="GO:0008137">
    <property type="term" value="F:NADH dehydrogenase (ubiquinone) activity"/>
    <property type="evidence" value="ECO:0007669"/>
    <property type="project" value="InterPro"/>
</dbReference>
<dbReference type="Pfam" id="PF01058">
    <property type="entry name" value="Oxidored_q6"/>
    <property type="match status" value="1"/>
</dbReference>
<feature type="binding site" evidence="14">
    <location>
        <position position="51"/>
    </location>
    <ligand>
        <name>[4Fe-4S] cluster</name>
        <dbReference type="ChEBI" id="CHEBI:49883"/>
    </ligand>
</feature>
<dbReference type="GO" id="GO:0045271">
    <property type="term" value="C:respiratory chain complex I"/>
    <property type="evidence" value="ECO:0007669"/>
    <property type="project" value="TreeGrafter"/>
</dbReference>
<accession>A0A3A4BPI4</accession>
<keyword evidence="2 14" id="KW-0813">Transport</keyword>
<feature type="compositionally biased region" description="Gly residues" evidence="16">
    <location>
        <begin position="232"/>
        <end position="251"/>
    </location>
</feature>
<comment type="subunit">
    <text evidence="13 14">NDH-1 is composed of 14 different subunits. Subunits NuoB, C, D, E, F, and G constitute the peripheral sector of the complex.</text>
</comment>
<evidence type="ECO:0000256" key="7">
    <source>
        <dbReference type="ARBA" id="ARBA00022967"/>
    </source>
</evidence>
<keyword evidence="17" id="KW-0812">Transmembrane</keyword>
<evidence type="ECO:0000256" key="6">
    <source>
        <dbReference type="ARBA" id="ARBA00022723"/>
    </source>
</evidence>
<dbReference type="FunFam" id="3.40.50.12280:FF:000002">
    <property type="entry name" value="NADH-quinone oxidoreductase subunit B"/>
    <property type="match status" value="1"/>
</dbReference>
<dbReference type="GO" id="GO:0005886">
    <property type="term" value="C:plasma membrane"/>
    <property type="evidence" value="ECO:0007669"/>
    <property type="project" value="UniProtKB-SubCell"/>
</dbReference>
<dbReference type="GO" id="GO:0051539">
    <property type="term" value="F:4 iron, 4 sulfur cluster binding"/>
    <property type="evidence" value="ECO:0007669"/>
    <property type="project" value="UniProtKB-KW"/>
</dbReference>
<dbReference type="PANTHER" id="PTHR11995">
    <property type="entry name" value="NADH DEHYDROGENASE"/>
    <property type="match status" value="1"/>
</dbReference>
<dbReference type="InterPro" id="IPR006138">
    <property type="entry name" value="NADH_UQ_OxRdtase_20Kd_su"/>
</dbReference>
<evidence type="ECO:0000256" key="12">
    <source>
        <dbReference type="ARBA" id="ARBA00059953"/>
    </source>
</evidence>
<comment type="subcellular location">
    <subcellularLocation>
        <location evidence="14">Cell membrane</location>
        <topology evidence="14">Peripheral membrane protein</topology>
        <orientation evidence="14">Cytoplasmic side</orientation>
    </subcellularLocation>
</comment>